<accession>A0A0G1M5T9</accession>
<dbReference type="GO" id="GO:0016757">
    <property type="term" value="F:glycosyltransferase activity"/>
    <property type="evidence" value="ECO:0007669"/>
    <property type="project" value="InterPro"/>
</dbReference>
<sequence>MNILILNWKDLKHPQVGGAEIIVYELAKRLVSVGHEVTWFCRSFKYGKHEETIDGVKIVRRGNLVTMYFHAPIYYWKLRKKPDVVVDISNTIYWQTPLWAWQSKRIAYLNQLAQEVFYYEYPVFVSRFGKLAERLQYLAYLNTKFVCYAQSTKADLISMGINDSMISTFSLGVDHDRYFPGKKSKNPLFICVNRLVKMKRTDLVIRAMEIVHKRFPDTRLVVVGYGYDRIRLEKLRDSLNLEDSVKFADENILFFTKNSKDKKVTLMQQAWALVFPSVKEGWGMTVTECAACETPAIVSGVSGLKDSVVDNQTGIILSPNPSPEEIAGAMVSLIKNPKLRNHLSKQARLYSRKFSWDKSYREFANIISRL</sequence>
<gene>
    <name evidence="3" type="ORF">UX05_C0001G0131</name>
</gene>
<name>A0A0G1M5T9_9BACT</name>
<evidence type="ECO:0000259" key="2">
    <source>
        <dbReference type="Pfam" id="PF13439"/>
    </source>
</evidence>
<protein>
    <submittedName>
        <fullName evidence="3">Glycosyl transferase, group 1</fullName>
    </submittedName>
</protein>
<evidence type="ECO:0000313" key="4">
    <source>
        <dbReference type="Proteomes" id="UP000034264"/>
    </source>
</evidence>
<feature type="domain" description="Glycosyltransferase subfamily 4-like N-terminal" evidence="2">
    <location>
        <begin position="16"/>
        <end position="177"/>
    </location>
</feature>
<evidence type="ECO:0000313" key="3">
    <source>
        <dbReference type="EMBL" id="KKU03502.1"/>
    </source>
</evidence>
<reference evidence="3 4" key="1">
    <citation type="journal article" date="2015" name="Nature">
        <title>rRNA introns, odd ribosomes, and small enigmatic genomes across a large radiation of phyla.</title>
        <authorList>
            <person name="Brown C.T."/>
            <person name="Hug L.A."/>
            <person name="Thomas B.C."/>
            <person name="Sharon I."/>
            <person name="Castelle C.J."/>
            <person name="Singh A."/>
            <person name="Wilkins M.J."/>
            <person name="Williams K.H."/>
            <person name="Banfield J.F."/>
        </authorList>
    </citation>
    <scope>NUCLEOTIDE SEQUENCE [LARGE SCALE GENOMIC DNA]</scope>
</reference>
<dbReference type="InterPro" id="IPR001296">
    <property type="entry name" value="Glyco_trans_1"/>
</dbReference>
<dbReference type="CDD" id="cd03801">
    <property type="entry name" value="GT4_PimA-like"/>
    <property type="match status" value="1"/>
</dbReference>
<dbReference type="EMBL" id="LCKS01000001">
    <property type="protein sequence ID" value="KKU03502.1"/>
    <property type="molecule type" value="Genomic_DNA"/>
</dbReference>
<dbReference type="InterPro" id="IPR028098">
    <property type="entry name" value="Glyco_trans_4-like_N"/>
</dbReference>
<evidence type="ECO:0000259" key="1">
    <source>
        <dbReference type="Pfam" id="PF00534"/>
    </source>
</evidence>
<organism evidence="3 4">
    <name type="scientific">Candidatus Amesbacteria bacterium GW2011_GWC2_45_19</name>
    <dbReference type="NCBI Taxonomy" id="1618366"/>
    <lineage>
        <taxon>Bacteria</taxon>
        <taxon>Candidatus Amesiibacteriota</taxon>
    </lineage>
</organism>
<dbReference type="Gene3D" id="3.40.50.2000">
    <property type="entry name" value="Glycogen Phosphorylase B"/>
    <property type="match status" value="2"/>
</dbReference>
<dbReference type="Proteomes" id="UP000034264">
    <property type="component" value="Unassembled WGS sequence"/>
</dbReference>
<dbReference type="Pfam" id="PF13439">
    <property type="entry name" value="Glyco_transf_4"/>
    <property type="match status" value="1"/>
</dbReference>
<feature type="domain" description="Glycosyl transferase family 1" evidence="1">
    <location>
        <begin position="180"/>
        <end position="348"/>
    </location>
</feature>
<comment type="caution">
    <text evidence="3">The sequence shown here is derived from an EMBL/GenBank/DDBJ whole genome shotgun (WGS) entry which is preliminary data.</text>
</comment>
<proteinExistence type="predicted"/>
<dbReference type="PANTHER" id="PTHR45947">
    <property type="entry name" value="SULFOQUINOVOSYL TRANSFERASE SQD2"/>
    <property type="match status" value="1"/>
</dbReference>
<dbReference type="Pfam" id="PF00534">
    <property type="entry name" value="Glycos_transf_1"/>
    <property type="match status" value="1"/>
</dbReference>
<dbReference type="SUPFAM" id="SSF53756">
    <property type="entry name" value="UDP-Glycosyltransferase/glycogen phosphorylase"/>
    <property type="match status" value="1"/>
</dbReference>
<dbReference type="InterPro" id="IPR050194">
    <property type="entry name" value="Glycosyltransferase_grp1"/>
</dbReference>
<dbReference type="AlphaFoldDB" id="A0A0G1M5T9"/>
<keyword evidence="3" id="KW-0808">Transferase</keyword>
<dbReference type="PANTHER" id="PTHR45947:SF3">
    <property type="entry name" value="SULFOQUINOVOSYL TRANSFERASE SQD2"/>
    <property type="match status" value="1"/>
</dbReference>